<dbReference type="GO" id="GO:0004497">
    <property type="term" value="F:monooxygenase activity"/>
    <property type="evidence" value="ECO:0007669"/>
    <property type="project" value="TreeGrafter"/>
</dbReference>
<dbReference type="SUPFAM" id="SSF51905">
    <property type="entry name" value="FAD/NAD(P)-binding domain"/>
    <property type="match status" value="1"/>
</dbReference>
<dbReference type="EMBL" id="JACVVD010000006">
    <property type="protein sequence ID" value="MBD0382062.1"/>
    <property type="molecule type" value="Genomic_DNA"/>
</dbReference>
<organism evidence="3 4">
    <name type="scientific">Paenibacillus sedimenti</name>
    <dbReference type="NCBI Taxonomy" id="2770274"/>
    <lineage>
        <taxon>Bacteria</taxon>
        <taxon>Bacillati</taxon>
        <taxon>Bacillota</taxon>
        <taxon>Bacilli</taxon>
        <taxon>Bacillales</taxon>
        <taxon>Paenibacillaceae</taxon>
        <taxon>Paenibacillus</taxon>
    </lineage>
</organism>
<dbReference type="Pfam" id="PF13738">
    <property type="entry name" value="Pyr_redox_3"/>
    <property type="match status" value="1"/>
</dbReference>
<feature type="region of interest" description="Disordered" evidence="2">
    <location>
        <begin position="453"/>
        <end position="477"/>
    </location>
</feature>
<proteinExistence type="predicted"/>
<evidence type="ECO:0000313" key="4">
    <source>
        <dbReference type="Proteomes" id="UP000650466"/>
    </source>
</evidence>
<evidence type="ECO:0000313" key="3">
    <source>
        <dbReference type="EMBL" id="MBD0382062.1"/>
    </source>
</evidence>
<evidence type="ECO:0000256" key="1">
    <source>
        <dbReference type="ARBA" id="ARBA00023002"/>
    </source>
</evidence>
<keyword evidence="1" id="KW-0560">Oxidoreductase</keyword>
<dbReference type="PANTHER" id="PTHR43539">
    <property type="entry name" value="FLAVIN-BINDING MONOOXYGENASE-LIKE PROTEIN (AFU_ORTHOLOGUE AFUA_4G09220)"/>
    <property type="match status" value="1"/>
</dbReference>
<dbReference type="InterPro" id="IPR036188">
    <property type="entry name" value="FAD/NAD-bd_sf"/>
</dbReference>
<dbReference type="Gene3D" id="3.50.50.60">
    <property type="entry name" value="FAD/NAD(P)-binding domain"/>
    <property type="match status" value="1"/>
</dbReference>
<evidence type="ECO:0000256" key="2">
    <source>
        <dbReference type="SAM" id="MobiDB-lite"/>
    </source>
</evidence>
<dbReference type="GO" id="GO:0050660">
    <property type="term" value="F:flavin adenine dinucleotide binding"/>
    <property type="evidence" value="ECO:0007669"/>
    <property type="project" value="TreeGrafter"/>
</dbReference>
<dbReference type="Proteomes" id="UP000650466">
    <property type="component" value="Unassembled WGS sequence"/>
</dbReference>
<comment type="caution">
    <text evidence="3">The sequence shown here is derived from an EMBL/GenBank/DDBJ whole genome shotgun (WGS) entry which is preliminary data.</text>
</comment>
<name>A0A926QL03_9BACL</name>
<reference evidence="3" key="1">
    <citation type="submission" date="2020-09" db="EMBL/GenBank/DDBJ databases">
        <title>Draft Genome Sequence of Paenibacillus sp. WST5.</title>
        <authorList>
            <person name="Bao Z."/>
        </authorList>
    </citation>
    <scope>NUCLEOTIDE SEQUENCE</scope>
    <source>
        <strain evidence="3">WST5</strain>
    </source>
</reference>
<sequence length="477" mass="52279">MMINKIYYLEEFSMSEHTVLSTTKLPVTIIGAGPVGLAAAAHLVARGESFVLFDAGNEVGANMLTWSHVRLFSPWEYNMDKTARQLLTSHGWMAPNNSDIPTGLEMVENYLKPLAESPEIKPFIHLNAKVTAVSRKGLNKVKTQGRDNLPFVLHALKNGERILVEAKAVIDATGTWTNPNPVISEGVWTAEEQSLSKQIFYGIPDVLGKHKDRYSGKKVLVVGSGHSAINTLLELGELKDQVQETEIVWVLRKSKLKDVYGGQEQDQLAARGELGTRIQKLVESGKVKVLTPFHIQELKKNGEKIQVVGFLDNEWVQIDAIDEIISNTGSRPDLSFLREVRVITDPALESTLELAPLIDPNVHSCGTVRPHGEKELRQPEKDFYIVGSKSYGRAPTFLMATGYEQIRSVVAALAGDHEAAKRVELELPETGVCSIQTSSCCESEKNENLAVKTDAGSSCCSPVTSPAASKSSLGDDH</sequence>
<dbReference type="PRINTS" id="PR00411">
    <property type="entry name" value="PNDRDTASEI"/>
</dbReference>
<dbReference type="InterPro" id="IPR050982">
    <property type="entry name" value="Auxin_biosynth/cation_transpt"/>
</dbReference>
<accession>A0A926QL03</accession>
<gene>
    <name evidence="3" type="ORF">ICC18_18250</name>
</gene>
<feature type="compositionally biased region" description="Polar residues" evidence="2">
    <location>
        <begin position="455"/>
        <end position="477"/>
    </location>
</feature>
<keyword evidence="4" id="KW-1185">Reference proteome</keyword>
<dbReference type="AlphaFoldDB" id="A0A926QL03"/>
<dbReference type="PRINTS" id="PR00368">
    <property type="entry name" value="FADPNR"/>
</dbReference>
<dbReference type="PANTHER" id="PTHR43539:SF78">
    <property type="entry name" value="FLAVIN-CONTAINING MONOOXYGENASE"/>
    <property type="match status" value="1"/>
</dbReference>
<protein>
    <submittedName>
        <fullName evidence="3">NAD(P)-binding domain-containing protein</fullName>
    </submittedName>
</protein>